<accession>A0A5J5EWF8</accession>
<dbReference type="AlphaFoldDB" id="A0A5J5EWF8"/>
<evidence type="ECO:0000256" key="1">
    <source>
        <dbReference type="SAM" id="MobiDB-lite"/>
    </source>
</evidence>
<keyword evidence="3" id="KW-1185">Reference proteome</keyword>
<gene>
    <name evidence="2" type="ORF">FN846DRAFT_724221</name>
</gene>
<evidence type="ECO:0000313" key="2">
    <source>
        <dbReference type="EMBL" id="KAA8906121.1"/>
    </source>
</evidence>
<organism evidence="2 3">
    <name type="scientific">Sphaerosporella brunnea</name>
    <dbReference type="NCBI Taxonomy" id="1250544"/>
    <lineage>
        <taxon>Eukaryota</taxon>
        <taxon>Fungi</taxon>
        <taxon>Dikarya</taxon>
        <taxon>Ascomycota</taxon>
        <taxon>Pezizomycotina</taxon>
        <taxon>Pezizomycetes</taxon>
        <taxon>Pezizales</taxon>
        <taxon>Pyronemataceae</taxon>
        <taxon>Sphaerosporella</taxon>
    </lineage>
</organism>
<dbReference type="InParanoid" id="A0A5J5EWF8"/>
<name>A0A5J5EWF8_9PEZI</name>
<sequence length="229" mass="26323">MQLFWTGSRPFTHWGKTQHRYPDSSHQKNIFQAGDRETSTRDGLRRTYLDDAPNSSPAERESHHNRKPECIILASHLGHLRMGQSHRVLPHAVVSKFQHWLTRLDEFYARRTRARRNACTAIKRDTRPRVVANRVWGSDERGGGLASAYKSGFNAPIVFCSSMSCPQCYFEIDSYTSGSTVIVCIVPRFIRLKRRRRWVCSAYQLFSGSSKSATTTPDLRMCTAPDLWE</sequence>
<feature type="region of interest" description="Disordered" evidence="1">
    <location>
        <begin position="46"/>
        <end position="65"/>
    </location>
</feature>
<comment type="caution">
    <text evidence="2">The sequence shown here is derived from an EMBL/GenBank/DDBJ whole genome shotgun (WGS) entry which is preliminary data.</text>
</comment>
<proteinExistence type="predicted"/>
<reference evidence="2 3" key="1">
    <citation type="submission" date="2019-09" db="EMBL/GenBank/DDBJ databases">
        <title>Draft genome of the ectomycorrhizal ascomycete Sphaerosporella brunnea.</title>
        <authorList>
            <consortium name="DOE Joint Genome Institute"/>
            <person name="Benucci G.M."/>
            <person name="Marozzi G."/>
            <person name="Antonielli L."/>
            <person name="Sanchez S."/>
            <person name="Marco P."/>
            <person name="Wang X."/>
            <person name="Falini L.B."/>
            <person name="Barry K."/>
            <person name="Haridas S."/>
            <person name="Lipzen A."/>
            <person name="Labutti K."/>
            <person name="Grigoriev I.V."/>
            <person name="Murat C."/>
            <person name="Martin F."/>
            <person name="Albertini E."/>
            <person name="Donnini D."/>
            <person name="Bonito G."/>
        </authorList>
    </citation>
    <scope>NUCLEOTIDE SEQUENCE [LARGE SCALE GENOMIC DNA]</scope>
    <source>
        <strain evidence="2 3">Sb_GMNB300</strain>
    </source>
</reference>
<protein>
    <submittedName>
        <fullName evidence="2">Uncharacterized protein</fullName>
    </submittedName>
</protein>
<dbReference type="EMBL" id="VXIS01000092">
    <property type="protein sequence ID" value="KAA8906121.1"/>
    <property type="molecule type" value="Genomic_DNA"/>
</dbReference>
<evidence type="ECO:0000313" key="3">
    <source>
        <dbReference type="Proteomes" id="UP000326924"/>
    </source>
</evidence>
<dbReference type="Proteomes" id="UP000326924">
    <property type="component" value="Unassembled WGS sequence"/>
</dbReference>